<gene>
    <name evidence="1" type="ORF">CHARACLAT_003732</name>
</gene>
<sequence>MTHCSSDFGPLLHTDLLQILQVLGRSLCNMDFQSGDWLGHSRTLRYFLQSHSVVALAVCFGSLSCRKTQPQPIFNALSEGTRLLAVLIHPSSPQYSAVILFPLQKSMVKA</sequence>
<evidence type="ECO:0000313" key="1">
    <source>
        <dbReference type="EMBL" id="MED6266601.1"/>
    </source>
</evidence>
<name>A0ABU7CUI6_9TELE</name>
<protein>
    <submittedName>
        <fullName evidence="1">Uncharacterized protein</fullName>
    </submittedName>
</protein>
<dbReference type="Proteomes" id="UP001352852">
    <property type="component" value="Unassembled WGS sequence"/>
</dbReference>
<reference evidence="1 2" key="1">
    <citation type="submission" date="2021-06" db="EMBL/GenBank/DDBJ databases">
        <authorList>
            <person name="Palmer J.M."/>
        </authorList>
    </citation>
    <scope>NUCLEOTIDE SEQUENCE [LARGE SCALE GENOMIC DNA]</scope>
    <source>
        <strain evidence="1 2">CL_MEX2019</strain>
        <tissue evidence="1">Muscle</tissue>
    </source>
</reference>
<dbReference type="EMBL" id="JAHUTJ010008360">
    <property type="protein sequence ID" value="MED6266601.1"/>
    <property type="molecule type" value="Genomic_DNA"/>
</dbReference>
<evidence type="ECO:0000313" key="2">
    <source>
        <dbReference type="Proteomes" id="UP001352852"/>
    </source>
</evidence>
<organism evidence="1 2">
    <name type="scientific">Characodon lateralis</name>
    <dbReference type="NCBI Taxonomy" id="208331"/>
    <lineage>
        <taxon>Eukaryota</taxon>
        <taxon>Metazoa</taxon>
        <taxon>Chordata</taxon>
        <taxon>Craniata</taxon>
        <taxon>Vertebrata</taxon>
        <taxon>Euteleostomi</taxon>
        <taxon>Actinopterygii</taxon>
        <taxon>Neopterygii</taxon>
        <taxon>Teleostei</taxon>
        <taxon>Neoteleostei</taxon>
        <taxon>Acanthomorphata</taxon>
        <taxon>Ovalentaria</taxon>
        <taxon>Atherinomorphae</taxon>
        <taxon>Cyprinodontiformes</taxon>
        <taxon>Goodeidae</taxon>
        <taxon>Characodon</taxon>
    </lineage>
</organism>
<keyword evidence="2" id="KW-1185">Reference proteome</keyword>
<accession>A0ABU7CUI6</accession>
<comment type="caution">
    <text evidence="1">The sequence shown here is derived from an EMBL/GenBank/DDBJ whole genome shotgun (WGS) entry which is preliminary data.</text>
</comment>
<proteinExistence type="predicted"/>